<feature type="coiled-coil region" evidence="1">
    <location>
        <begin position="1"/>
        <end position="32"/>
    </location>
</feature>
<gene>
    <name evidence="2" type="ORF">V1264_020703</name>
</gene>
<evidence type="ECO:0000313" key="3">
    <source>
        <dbReference type="Proteomes" id="UP001374579"/>
    </source>
</evidence>
<sequence length="277" mass="31894">MTETEQLITLLREQLEQQQRQHKEDMEQQMHQMEMMMKVFSGASASAREESYDDPSTSNLRFPITTQAAAIPSFVAFDATSELWPDYWSRFCTFVVANSVPEQRKAQVFLTNQTATVYKQLANLATQQNPPKDINSLTMDEIVKFMKEQFDPKLFIVRERFKFWSDMKRKPGETLQELAARIRQDAATCDFPSIKNPQDEALRQRFICSVNNEAVLKALFKIKDTELDFARAVQVAIETEDAAKVAKETVYGSKTMPLFQLLINLQNLHNSLCLLCD</sequence>
<proteinExistence type="predicted"/>
<dbReference type="AlphaFoldDB" id="A0AAN9BBN6"/>
<dbReference type="EMBL" id="JBAMIC010000010">
    <property type="protein sequence ID" value="KAK7102492.1"/>
    <property type="molecule type" value="Genomic_DNA"/>
</dbReference>
<dbReference type="PANTHER" id="PTHR33198:SF19">
    <property type="entry name" value="CCHC-TYPE DOMAIN-CONTAINING PROTEIN"/>
    <property type="match status" value="1"/>
</dbReference>
<evidence type="ECO:0000256" key="1">
    <source>
        <dbReference type="SAM" id="Coils"/>
    </source>
</evidence>
<comment type="caution">
    <text evidence="2">The sequence shown here is derived from an EMBL/GenBank/DDBJ whole genome shotgun (WGS) entry which is preliminary data.</text>
</comment>
<dbReference type="PANTHER" id="PTHR33198">
    <property type="entry name" value="ANK_REP_REGION DOMAIN-CONTAINING PROTEIN-RELATED"/>
    <property type="match status" value="1"/>
</dbReference>
<accession>A0AAN9BBN6</accession>
<evidence type="ECO:0000313" key="2">
    <source>
        <dbReference type="EMBL" id="KAK7102492.1"/>
    </source>
</evidence>
<protein>
    <submittedName>
        <fullName evidence="2">Uncharacterized protein</fullName>
    </submittedName>
</protein>
<name>A0AAN9BBN6_9CAEN</name>
<organism evidence="2 3">
    <name type="scientific">Littorina saxatilis</name>
    <dbReference type="NCBI Taxonomy" id="31220"/>
    <lineage>
        <taxon>Eukaryota</taxon>
        <taxon>Metazoa</taxon>
        <taxon>Spiralia</taxon>
        <taxon>Lophotrochozoa</taxon>
        <taxon>Mollusca</taxon>
        <taxon>Gastropoda</taxon>
        <taxon>Caenogastropoda</taxon>
        <taxon>Littorinimorpha</taxon>
        <taxon>Littorinoidea</taxon>
        <taxon>Littorinidae</taxon>
        <taxon>Littorina</taxon>
    </lineage>
</organism>
<reference evidence="2 3" key="1">
    <citation type="submission" date="2024-02" db="EMBL/GenBank/DDBJ databases">
        <title>Chromosome-scale genome assembly of the rough periwinkle Littorina saxatilis.</title>
        <authorList>
            <person name="De Jode A."/>
            <person name="Faria R."/>
            <person name="Formenti G."/>
            <person name="Sims Y."/>
            <person name="Smith T.P."/>
            <person name="Tracey A."/>
            <person name="Wood J.M.D."/>
            <person name="Zagrodzka Z.B."/>
            <person name="Johannesson K."/>
            <person name="Butlin R.K."/>
            <person name="Leder E.H."/>
        </authorList>
    </citation>
    <scope>NUCLEOTIDE SEQUENCE [LARGE SCALE GENOMIC DNA]</scope>
    <source>
        <strain evidence="2">Snail1</strain>
        <tissue evidence="2">Muscle</tissue>
    </source>
</reference>
<keyword evidence="1" id="KW-0175">Coiled coil</keyword>
<keyword evidence="3" id="KW-1185">Reference proteome</keyword>
<dbReference type="Proteomes" id="UP001374579">
    <property type="component" value="Unassembled WGS sequence"/>
</dbReference>